<sequence>MNRFTAAAVSLSRALPRVTKFPGQQTRVALCTPTMHRLVPGLPTAFTRSYMNIRAYTETDGLSEDDQAQFQHRVDEVLTSFLQDSPQALAHPGAPADTSFISAPLKDQAARVSSTHQVEYTYGLDH</sequence>
<evidence type="ECO:0000313" key="2">
    <source>
        <dbReference type="Proteomes" id="UP001151582"/>
    </source>
</evidence>
<keyword evidence="2" id="KW-1185">Reference proteome</keyword>
<name>A0A9W8B6V4_9FUNG</name>
<accession>A0A9W8B6V4</accession>
<reference evidence="1" key="1">
    <citation type="submission" date="2022-07" db="EMBL/GenBank/DDBJ databases">
        <title>Phylogenomic reconstructions and comparative analyses of Kickxellomycotina fungi.</title>
        <authorList>
            <person name="Reynolds N.K."/>
            <person name="Stajich J.E."/>
            <person name="Barry K."/>
            <person name="Grigoriev I.V."/>
            <person name="Crous P."/>
            <person name="Smith M.E."/>
        </authorList>
    </citation>
    <scope>NUCLEOTIDE SEQUENCE</scope>
    <source>
        <strain evidence="1">RSA 567</strain>
    </source>
</reference>
<evidence type="ECO:0000313" key="1">
    <source>
        <dbReference type="EMBL" id="KAJ1978701.1"/>
    </source>
</evidence>
<dbReference type="OrthoDB" id="5597226at2759"/>
<dbReference type="Proteomes" id="UP001151582">
    <property type="component" value="Unassembled WGS sequence"/>
</dbReference>
<protein>
    <submittedName>
        <fullName evidence="1">Uncharacterized protein</fullName>
    </submittedName>
</protein>
<dbReference type="EMBL" id="JANBQB010000261">
    <property type="protein sequence ID" value="KAJ1978701.1"/>
    <property type="molecule type" value="Genomic_DNA"/>
</dbReference>
<proteinExistence type="predicted"/>
<comment type="caution">
    <text evidence="1">The sequence shown here is derived from an EMBL/GenBank/DDBJ whole genome shotgun (WGS) entry which is preliminary data.</text>
</comment>
<organism evidence="1 2">
    <name type="scientific">Dimargaris verticillata</name>
    <dbReference type="NCBI Taxonomy" id="2761393"/>
    <lineage>
        <taxon>Eukaryota</taxon>
        <taxon>Fungi</taxon>
        <taxon>Fungi incertae sedis</taxon>
        <taxon>Zoopagomycota</taxon>
        <taxon>Kickxellomycotina</taxon>
        <taxon>Dimargaritomycetes</taxon>
        <taxon>Dimargaritales</taxon>
        <taxon>Dimargaritaceae</taxon>
        <taxon>Dimargaris</taxon>
    </lineage>
</organism>
<gene>
    <name evidence="1" type="ORF">H4R34_003108</name>
</gene>
<dbReference type="AlphaFoldDB" id="A0A9W8B6V4"/>